<protein>
    <submittedName>
        <fullName evidence="1">Uncharacterized protein</fullName>
    </submittedName>
</protein>
<comment type="caution">
    <text evidence="1">The sequence shown here is derived from an EMBL/GenBank/DDBJ whole genome shotgun (WGS) entry which is preliminary data.</text>
</comment>
<dbReference type="Proteomes" id="UP000324800">
    <property type="component" value="Unassembled WGS sequence"/>
</dbReference>
<dbReference type="OrthoDB" id="10500762at2759"/>
<sequence length="437" mass="49115">MQLQADNLDNIFEATDEYEDSLATPRGTATRIYNPNTDFTSFFITLQCERNSNGSLTFDGLDTQNQNTSIELRGYPIYQGAVDTYYNVDTNGKHPPPPVLCTVHDTCWLFSPNNGGSCDYDTTHSFDEKMAHNRAIINDMTSAQNVKRFVIMQDDFKYILVAVPLGVASESSYSSVASNILSRLSAYNYINPNAFVFCQVDPVISLAKFYTICKDELLSSGQDKLKDIDLFFRNWSLTFQYTNMFTQVRCTADLITGIRAEDLTPSGLKNLVCDVKPVIVSVRNYIITAVTANMSDYEASDTCLNCVRQFYSTRPFVVPAQCIESCAFPSGATLTGLHTSQNIPLSHVTDMCLIFPKDPRCITCFENPCYQNMQVSTLGRNFPDFPMNTLNEQFFIMQLQADNLDNIFEATDEYEDSLATPRGTATRIYNPNTDFTS</sequence>
<gene>
    <name evidence="1" type="ORF">EZS28_043091</name>
</gene>
<name>A0A5J4TTV5_9EUKA</name>
<dbReference type="AlphaFoldDB" id="A0A5J4TTV5"/>
<dbReference type="EMBL" id="SNRW01025628">
    <property type="protein sequence ID" value="KAA6361382.1"/>
    <property type="molecule type" value="Genomic_DNA"/>
</dbReference>
<feature type="non-terminal residue" evidence="1">
    <location>
        <position position="1"/>
    </location>
</feature>
<feature type="non-terminal residue" evidence="1">
    <location>
        <position position="437"/>
    </location>
</feature>
<evidence type="ECO:0000313" key="1">
    <source>
        <dbReference type="EMBL" id="KAA6361382.1"/>
    </source>
</evidence>
<organism evidence="1 2">
    <name type="scientific">Streblomastix strix</name>
    <dbReference type="NCBI Taxonomy" id="222440"/>
    <lineage>
        <taxon>Eukaryota</taxon>
        <taxon>Metamonada</taxon>
        <taxon>Preaxostyla</taxon>
        <taxon>Oxymonadida</taxon>
        <taxon>Streblomastigidae</taxon>
        <taxon>Streblomastix</taxon>
    </lineage>
</organism>
<proteinExistence type="predicted"/>
<reference evidence="1 2" key="1">
    <citation type="submission" date="2019-03" db="EMBL/GenBank/DDBJ databases">
        <title>Single cell metagenomics reveals metabolic interactions within the superorganism composed of flagellate Streblomastix strix and complex community of Bacteroidetes bacteria on its surface.</title>
        <authorList>
            <person name="Treitli S.C."/>
            <person name="Kolisko M."/>
            <person name="Husnik F."/>
            <person name="Keeling P."/>
            <person name="Hampl V."/>
        </authorList>
    </citation>
    <scope>NUCLEOTIDE SEQUENCE [LARGE SCALE GENOMIC DNA]</scope>
    <source>
        <strain evidence="1">ST1C</strain>
    </source>
</reference>
<evidence type="ECO:0000313" key="2">
    <source>
        <dbReference type="Proteomes" id="UP000324800"/>
    </source>
</evidence>
<accession>A0A5J4TTV5</accession>